<keyword evidence="1" id="KW-0808">Transferase</keyword>
<dbReference type="InterPro" id="IPR010924">
    <property type="entry name" value="Rpo4"/>
</dbReference>
<reference evidence="4 5" key="2">
    <citation type="journal article" date="2015" name="MBio">
        <title>Genome-Resolved Metagenomic Analysis Reveals Roles for Candidate Phyla and Other Microbial Community Members in Biogeochemical Transformations in Oil Reservoirs.</title>
        <authorList>
            <person name="Hu P."/>
            <person name="Tom L."/>
            <person name="Singh A."/>
            <person name="Thomas B.C."/>
            <person name="Baker B.J."/>
            <person name="Piceno Y.M."/>
            <person name="Andersen G.L."/>
            <person name="Banfield J.F."/>
        </authorList>
    </citation>
    <scope>NUCLEOTIDE SEQUENCE [LARGE SCALE GENOMIC DNA]</scope>
    <source>
        <strain evidence="2">57_489</strain>
    </source>
</reference>
<proteinExistence type="inferred from homology"/>
<dbReference type="EMBL" id="LGHB01000005">
    <property type="protein sequence ID" value="KUK97081.1"/>
    <property type="molecule type" value="Genomic_DNA"/>
</dbReference>
<name>A0A101FVW7_9EURY</name>
<keyword evidence="1" id="KW-0804">Transcription</keyword>
<dbReference type="GO" id="GO:0000166">
    <property type="term" value="F:nucleotide binding"/>
    <property type="evidence" value="ECO:0007669"/>
    <property type="project" value="InterPro"/>
</dbReference>
<dbReference type="GO" id="GO:0006352">
    <property type="term" value="P:DNA-templated transcription initiation"/>
    <property type="evidence" value="ECO:0007669"/>
    <property type="project" value="InterPro"/>
</dbReference>
<dbReference type="InterPro" id="IPR010997">
    <property type="entry name" value="HRDC-like_sf"/>
</dbReference>
<comment type="similarity">
    <text evidence="1">Belongs to the eukaryotic RPB4 RNA polymerase subunit family.</text>
</comment>
<evidence type="ECO:0000313" key="3">
    <source>
        <dbReference type="EMBL" id="KUK97081.1"/>
    </source>
</evidence>
<comment type="subunit">
    <text evidence="1">Part of the RNA polymerase complex. Forms a stalk with Rpo7 that extends from the main structure.</text>
</comment>
<evidence type="ECO:0000313" key="2">
    <source>
        <dbReference type="EMBL" id="KUK45466.1"/>
    </source>
</evidence>
<accession>A0A101FVW7</accession>
<gene>
    <name evidence="1" type="primary">rpo4</name>
    <name evidence="1" type="synonym">rpoF</name>
    <name evidence="2" type="ORF">XD72_0109</name>
    <name evidence="3" type="ORF">XE07_0652</name>
</gene>
<reference evidence="3" key="1">
    <citation type="journal article" date="2015" name="MBio">
        <title>Genome-resolved metagenomic analysis reveals roles for candidate phyla and other microbial community members in biogeochemical transformations in oil reservoirs.</title>
        <authorList>
            <person name="Hu P."/>
            <person name="Tom L."/>
            <person name="Singh A."/>
            <person name="Thomas B.C."/>
            <person name="Baker B.J."/>
            <person name="Piceno Y.M."/>
            <person name="Andersen G.L."/>
            <person name="Banfield J.F."/>
        </authorList>
    </citation>
    <scope>NUCLEOTIDE SEQUENCE [LARGE SCALE GENOMIC DNA]</scope>
    <source>
        <strain evidence="3">56_747</strain>
    </source>
</reference>
<dbReference type="Proteomes" id="UP000053961">
    <property type="component" value="Unassembled WGS sequence"/>
</dbReference>
<keyword evidence="1 2" id="KW-0240">DNA-directed RNA polymerase</keyword>
<dbReference type="Proteomes" id="UP000057043">
    <property type="component" value="Unassembled WGS sequence"/>
</dbReference>
<dbReference type="HAMAP" id="MF_00864">
    <property type="entry name" value="RNApol_arch_Rpo4"/>
    <property type="match status" value="1"/>
</dbReference>
<dbReference type="AlphaFoldDB" id="A0A101FVW7"/>
<dbReference type="Pfam" id="PF03874">
    <property type="entry name" value="RNA_pol_Rpb4"/>
    <property type="match status" value="1"/>
</dbReference>
<dbReference type="PANTHER" id="PTHR39646:SF1">
    <property type="entry name" value="DNA-DIRECTED RNA POLYMERASE SUBUNIT RPO4"/>
    <property type="match status" value="1"/>
</dbReference>
<dbReference type="Gene3D" id="6.10.140.10">
    <property type="match status" value="1"/>
</dbReference>
<dbReference type="GO" id="GO:0003899">
    <property type="term" value="F:DNA-directed RNA polymerase activity"/>
    <property type="evidence" value="ECO:0007669"/>
    <property type="project" value="UniProtKB-UniRule"/>
</dbReference>
<dbReference type="GO" id="GO:0005737">
    <property type="term" value="C:cytoplasm"/>
    <property type="evidence" value="ECO:0007669"/>
    <property type="project" value="UniProtKB-SubCell"/>
</dbReference>
<comment type="subcellular location">
    <subcellularLocation>
        <location evidence="1">Cytoplasm</location>
    </subcellularLocation>
</comment>
<dbReference type="SUPFAM" id="SSF47819">
    <property type="entry name" value="HRDC-like"/>
    <property type="match status" value="1"/>
</dbReference>
<evidence type="ECO:0000313" key="4">
    <source>
        <dbReference type="Proteomes" id="UP000053961"/>
    </source>
</evidence>
<dbReference type="EMBL" id="LGFT01000002">
    <property type="protein sequence ID" value="KUK45466.1"/>
    <property type="molecule type" value="Genomic_DNA"/>
</dbReference>
<comment type="catalytic activity">
    <reaction evidence="1">
        <text>RNA(n) + a ribonucleoside 5'-triphosphate = RNA(n+1) + diphosphate</text>
        <dbReference type="Rhea" id="RHEA:21248"/>
        <dbReference type="Rhea" id="RHEA-COMP:14527"/>
        <dbReference type="Rhea" id="RHEA-COMP:17342"/>
        <dbReference type="ChEBI" id="CHEBI:33019"/>
        <dbReference type="ChEBI" id="CHEBI:61557"/>
        <dbReference type="ChEBI" id="CHEBI:140395"/>
        <dbReference type="EC" id="2.7.7.6"/>
    </reaction>
</comment>
<keyword evidence="1" id="KW-0548">Nucleotidyltransferase</keyword>
<protein>
    <recommendedName>
        <fullName evidence="1">DNA-directed RNA polymerase subunit Rpo4</fullName>
        <ecNumber evidence="1">2.7.7.6</ecNumber>
    </recommendedName>
    <alternativeName>
        <fullName evidence="1">DNA-directed RNA polymerase subunit F</fullName>
    </alternativeName>
</protein>
<comment type="function">
    <text evidence="1">DNA-dependent RNA polymerase (RNAP) catalyzes the transcription of DNA into RNA using the four ribonucleoside triphosphates as substrates. This subunit is less well bound than the others.</text>
</comment>
<comment type="caution">
    <text evidence="2">The sequence shown here is derived from an EMBL/GenBank/DDBJ whole genome shotgun (WGS) entry which is preliminary data.</text>
</comment>
<dbReference type="PATRIC" id="fig|301375.6.peg.1562"/>
<dbReference type="InterPro" id="IPR044876">
    <property type="entry name" value="HRDC_dom_sf"/>
</dbReference>
<evidence type="ECO:0000256" key="1">
    <source>
        <dbReference type="HAMAP-Rule" id="MF_00864"/>
    </source>
</evidence>
<sequence length="115" mass="13343">MIVKNILSEELLTLAEVKEALEEIRLKRTDEPEELGYELRRAIKHADIFSEGTATDSREMVEELSGLEKMNPEISIKISDIRPKTKDEIRAIYAKERFTLTEEDLEAILDIVLRR</sequence>
<dbReference type="PIRSF" id="PIRSF005053">
    <property type="entry name" value="RNA_pol_F_arch"/>
    <property type="match status" value="1"/>
</dbReference>
<dbReference type="GO" id="GO:0000428">
    <property type="term" value="C:DNA-directed RNA polymerase complex"/>
    <property type="evidence" value="ECO:0007669"/>
    <property type="project" value="UniProtKB-KW"/>
</dbReference>
<organism evidence="2 5">
    <name type="scientific">Methanothrix harundinacea</name>
    <dbReference type="NCBI Taxonomy" id="301375"/>
    <lineage>
        <taxon>Archaea</taxon>
        <taxon>Methanobacteriati</taxon>
        <taxon>Methanobacteriota</taxon>
        <taxon>Stenosarchaea group</taxon>
        <taxon>Methanomicrobia</taxon>
        <taxon>Methanotrichales</taxon>
        <taxon>Methanotrichaceae</taxon>
        <taxon>Methanothrix</taxon>
    </lineage>
</organism>
<dbReference type="InterPro" id="IPR005574">
    <property type="entry name" value="Rpb4/RPC9"/>
</dbReference>
<keyword evidence="1" id="KW-0963">Cytoplasm</keyword>
<dbReference type="Gene3D" id="1.10.150.80">
    <property type="entry name" value="HRDC domain"/>
    <property type="match status" value="1"/>
</dbReference>
<dbReference type="PANTHER" id="PTHR39646">
    <property type="entry name" value="RNA POLYMERASE RPB4"/>
    <property type="match status" value="1"/>
</dbReference>
<evidence type="ECO:0000313" key="5">
    <source>
        <dbReference type="Proteomes" id="UP000057043"/>
    </source>
</evidence>
<dbReference type="EC" id="2.7.7.6" evidence="1"/>